<comment type="similarity">
    <text evidence="2">Belongs to the bacterial solute-binding protein 2 family.</text>
</comment>
<dbReference type="SUPFAM" id="SSF53822">
    <property type="entry name" value="Periplasmic binding protein-like I"/>
    <property type="match status" value="1"/>
</dbReference>
<dbReference type="Pfam" id="PF13407">
    <property type="entry name" value="Peripla_BP_4"/>
    <property type="match status" value="1"/>
</dbReference>
<feature type="signal peptide" evidence="4">
    <location>
        <begin position="1"/>
        <end position="21"/>
    </location>
</feature>
<feature type="domain" description="Periplasmic binding protein" evidence="5">
    <location>
        <begin position="97"/>
        <end position="317"/>
    </location>
</feature>
<name>A0ABV5WJW3_9BACI</name>
<dbReference type="InterPro" id="IPR025997">
    <property type="entry name" value="SBP_2_dom"/>
</dbReference>
<keyword evidence="3 4" id="KW-0732">Signal</keyword>
<accession>A0ABV5WJW3</accession>
<dbReference type="Gene3D" id="3.40.50.2300">
    <property type="match status" value="2"/>
</dbReference>
<reference evidence="6 7" key="1">
    <citation type="submission" date="2024-09" db="EMBL/GenBank/DDBJ databases">
        <authorList>
            <person name="Sun Q."/>
            <person name="Mori K."/>
        </authorList>
    </citation>
    <scope>NUCLEOTIDE SEQUENCE [LARGE SCALE GENOMIC DNA]</scope>
    <source>
        <strain evidence="6 7">JCM 11201</strain>
    </source>
</reference>
<dbReference type="Proteomes" id="UP001589609">
    <property type="component" value="Unassembled WGS sequence"/>
</dbReference>
<evidence type="ECO:0000256" key="3">
    <source>
        <dbReference type="ARBA" id="ARBA00022729"/>
    </source>
</evidence>
<evidence type="ECO:0000256" key="4">
    <source>
        <dbReference type="SAM" id="SignalP"/>
    </source>
</evidence>
<keyword evidence="7" id="KW-1185">Reference proteome</keyword>
<evidence type="ECO:0000256" key="1">
    <source>
        <dbReference type="ARBA" id="ARBA00004196"/>
    </source>
</evidence>
<comment type="caution">
    <text evidence="6">The sequence shown here is derived from an EMBL/GenBank/DDBJ whole genome shotgun (WGS) entry which is preliminary data.</text>
</comment>
<gene>
    <name evidence="6" type="ORF">ACFFMS_20365</name>
</gene>
<dbReference type="PANTHER" id="PTHR46847:SF1">
    <property type="entry name" value="D-ALLOSE-BINDING PERIPLASMIC PROTEIN-RELATED"/>
    <property type="match status" value="1"/>
</dbReference>
<evidence type="ECO:0000259" key="5">
    <source>
        <dbReference type="Pfam" id="PF13407"/>
    </source>
</evidence>
<evidence type="ECO:0000256" key="2">
    <source>
        <dbReference type="ARBA" id="ARBA00007639"/>
    </source>
</evidence>
<dbReference type="InterPro" id="IPR028082">
    <property type="entry name" value="Peripla_BP_I"/>
</dbReference>
<protein>
    <submittedName>
        <fullName evidence="6">Substrate-binding domain-containing protein</fullName>
    </submittedName>
</protein>
<evidence type="ECO:0000313" key="6">
    <source>
        <dbReference type="EMBL" id="MFB9760646.1"/>
    </source>
</evidence>
<dbReference type="PANTHER" id="PTHR46847">
    <property type="entry name" value="D-ALLOSE-BINDING PERIPLASMIC PROTEIN-RELATED"/>
    <property type="match status" value="1"/>
</dbReference>
<comment type="subcellular location">
    <subcellularLocation>
        <location evidence="1">Cell envelope</location>
    </subcellularLocation>
</comment>
<feature type="chain" id="PRO_5045101012" evidence="4">
    <location>
        <begin position="22"/>
        <end position="362"/>
    </location>
</feature>
<dbReference type="EMBL" id="JBHMAF010000164">
    <property type="protein sequence ID" value="MFB9760646.1"/>
    <property type="molecule type" value="Genomic_DNA"/>
</dbReference>
<evidence type="ECO:0000313" key="7">
    <source>
        <dbReference type="Proteomes" id="UP001589609"/>
    </source>
</evidence>
<sequence>MKLSRISTVSILVLALILVSACESTENRDAVYSKHKGSNKNVNNSHSDINSEVSIDYGLFCGDVCQESLTLQAPRDSIEGKVGLIVSGFFPYGLGTRRMAEEVAEKYFPKMDLIIDNGDSDPDIQSSIVDDFVSKKVDVIVIDLVEKEAVNPALERAKAAGIPIITIDRWTPLQGLTLIKADDVEVGRKAGQYIVNSLEGKGNVIEMKGTAASTTTIDRNKGILEAFKGYNDIQIIESINADFSTDKAQRMMEGILQRFPEGQIDALVSHADVMTMGAIKAIEAAGRENEIVVVSVDGQKSALGAIEAGAIDATVAYPIVMPMGILAAAKTLAGETMPEFIELEAPLITKENVAFYKGKTGY</sequence>
<organism evidence="6 7">
    <name type="scientific">Ectobacillus funiculus</name>
    <dbReference type="NCBI Taxonomy" id="137993"/>
    <lineage>
        <taxon>Bacteria</taxon>
        <taxon>Bacillati</taxon>
        <taxon>Bacillota</taxon>
        <taxon>Bacilli</taxon>
        <taxon>Bacillales</taxon>
        <taxon>Bacillaceae</taxon>
        <taxon>Ectobacillus</taxon>
    </lineage>
</organism>
<dbReference type="PROSITE" id="PS51257">
    <property type="entry name" value="PROKAR_LIPOPROTEIN"/>
    <property type="match status" value="1"/>
</dbReference>
<proteinExistence type="inferred from homology"/>
<dbReference type="CDD" id="cd06308">
    <property type="entry name" value="PBP1_sensor_kinase-like"/>
    <property type="match status" value="1"/>
</dbReference>
<dbReference type="RefSeq" id="WP_379950937.1">
    <property type="nucleotide sequence ID" value="NZ_JBHMAF010000164.1"/>
</dbReference>